<proteinExistence type="predicted"/>
<dbReference type="AlphaFoldDB" id="A0A8J5VSF2"/>
<protein>
    <submittedName>
        <fullName evidence="2">Uncharacterized protein</fullName>
    </submittedName>
</protein>
<reference evidence="2" key="2">
    <citation type="submission" date="2021-02" db="EMBL/GenBank/DDBJ databases">
        <authorList>
            <person name="Kimball J.A."/>
            <person name="Haas M.W."/>
            <person name="Macchietto M."/>
            <person name="Kono T."/>
            <person name="Duquette J."/>
            <person name="Shao M."/>
        </authorList>
    </citation>
    <scope>NUCLEOTIDE SEQUENCE</scope>
    <source>
        <tissue evidence="2">Fresh leaf tissue</tissue>
    </source>
</reference>
<organism evidence="2 3">
    <name type="scientific">Zizania palustris</name>
    <name type="common">Northern wild rice</name>
    <dbReference type="NCBI Taxonomy" id="103762"/>
    <lineage>
        <taxon>Eukaryota</taxon>
        <taxon>Viridiplantae</taxon>
        <taxon>Streptophyta</taxon>
        <taxon>Embryophyta</taxon>
        <taxon>Tracheophyta</taxon>
        <taxon>Spermatophyta</taxon>
        <taxon>Magnoliopsida</taxon>
        <taxon>Liliopsida</taxon>
        <taxon>Poales</taxon>
        <taxon>Poaceae</taxon>
        <taxon>BOP clade</taxon>
        <taxon>Oryzoideae</taxon>
        <taxon>Oryzeae</taxon>
        <taxon>Zizaniinae</taxon>
        <taxon>Zizania</taxon>
    </lineage>
</organism>
<sequence length="127" mass="13341">MALEGGGCTCTAGGGGAGTPDRREGREEAPTDGPIYILFYFYLGPHGIAGLWALRNGLFHRQLPPPPAAASALRRILNPTTLTLTAVVGGIDAGDDSEEKLPALVREMQRIHTIRSYAGADRLGAPC</sequence>
<reference evidence="2" key="1">
    <citation type="journal article" date="2021" name="bioRxiv">
        <title>Whole Genome Assembly and Annotation of Northern Wild Rice, Zizania palustris L., Supports a Whole Genome Duplication in the Zizania Genus.</title>
        <authorList>
            <person name="Haas M."/>
            <person name="Kono T."/>
            <person name="Macchietto M."/>
            <person name="Millas R."/>
            <person name="McGilp L."/>
            <person name="Shao M."/>
            <person name="Duquette J."/>
            <person name="Hirsch C.N."/>
            <person name="Kimball J."/>
        </authorList>
    </citation>
    <scope>NUCLEOTIDE SEQUENCE</scope>
    <source>
        <tissue evidence="2">Fresh leaf tissue</tissue>
    </source>
</reference>
<gene>
    <name evidence="2" type="ORF">GUJ93_ZPchr0007g3335</name>
</gene>
<dbReference type="Proteomes" id="UP000729402">
    <property type="component" value="Unassembled WGS sequence"/>
</dbReference>
<name>A0A8J5VSF2_ZIZPA</name>
<keyword evidence="3" id="KW-1185">Reference proteome</keyword>
<feature type="compositionally biased region" description="Gly residues" evidence="1">
    <location>
        <begin position="1"/>
        <end position="18"/>
    </location>
</feature>
<evidence type="ECO:0000256" key="1">
    <source>
        <dbReference type="SAM" id="MobiDB-lite"/>
    </source>
</evidence>
<accession>A0A8J5VSF2</accession>
<feature type="compositionally biased region" description="Basic and acidic residues" evidence="1">
    <location>
        <begin position="20"/>
        <end position="29"/>
    </location>
</feature>
<feature type="region of interest" description="Disordered" evidence="1">
    <location>
        <begin position="1"/>
        <end position="29"/>
    </location>
</feature>
<evidence type="ECO:0000313" key="3">
    <source>
        <dbReference type="Proteomes" id="UP000729402"/>
    </source>
</evidence>
<evidence type="ECO:0000313" key="2">
    <source>
        <dbReference type="EMBL" id="KAG8079260.1"/>
    </source>
</evidence>
<comment type="caution">
    <text evidence="2">The sequence shown here is derived from an EMBL/GenBank/DDBJ whole genome shotgun (WGS) entry which is preliminary data.</text>
</comment>
<dbReference type="EMBL" id="JAAALK010000282">
    <property type="protein sequence ID" value="KAG8079260.1"/>
    <property type="molecule type" value="Genomic_DNA"/>
</dbReference>